<keyword evidence="7" id="KW-1185">Reference proteome</keyword>
<dbReference type="GO" id="GO:0016579">
    <property type="term" value="P:protein deubiquitination"/>
    <property type="evidence" value="ECO:0007669"/>
    <property type="project" value="TreeGrafter"/>
</dbReference>
<dbReference type="InParanoid" id="A0A1V8TN79"/>
<feature type="compositionally biased region" description="Polar residues" evidence="3">
    <location>
        <begin position="420"/>
        <end position="451"/>
    </location>
</feature>
<gene>
    <name evidence="6" type="ORF">B0A48_02284</name>
</gene>
<dbReference type="Proteomes" id="UP000192596">
    <property type="component" value="Unassembled WGS sequence"/>
</dbReference>
<feature type="region of interest" description="Disordered" evidence="3">
    <location>
        <begin position="199"/>
        <end position="454"/>
    </location>
</feature>
<feature type="compositionally biased region" description="Low complexity" evidence="3">
    <location>
        <begin position="278"/>
        <end position="288"/>
    </location>
</feature>
<protein>
    <recommendedName>
        <fullName evidence="8">NTF2 domain-containing protein</fullName>
    </recommendedName>
</protein>
<proteinExistence type="predicted"/>
<dbReference type="FunFam" id="3.10.450.50:FF:000003">
    <property type="entry name" value="Nuclear transport factor 2 family protein"/>
    <property type="match status" value="1"/>
</dbReference>
<dbReference type="PROSITE" id="PS50177">
    <property type="entry name" value="NTF2_DOMAIN"/>
    <property type="match status" value="1"/>
</dbReference>
<dbReference type="EMBL" id="NAJO01000004">
    <property type="protein sequence ID" value="OQO12820.1"/>
    <property type="molecule type" value="Genomic_DNA"/>
</dbReference>
<feature type="compositionally biased region" description="Low complexity" evidence="3">
    <location>
        <begin position="32"/>
        <end position="56"/>
    </location>
</feature>
<evidence type="ECO:0000256" key="3">
    <source>
        <dbReference type="SAM" id="MobiDB-lite"/>
    </source>
</evidence>
<dbReference type="Gene3D" id="3.10.450.50">
    <property type="match status" value="1"/>
</dbReference>
<dbReference type="PANTHER" id="PTHR10693">
    <property type="entry name" value="RAS GTPASE-ACTIVATING PROTEIN-BINDING PROTEIN"/>
    <property type="match status" value="1"/>
</dbReference>
<dbReference type="GO" id="GO:1990861">
    <property type="term" value="C:Ubp3-Bre5 deubiquitination complex"/>
    <property type="evidence" value="ECO:0007669"/>
    <property type="project" value="TreeGrafter"/>
</dbReference>
<feature type="region of interest" description="Disordered" evidence="3">
    <location>
        <begin position="525"/>
        <end position="574"/>
    </location>
</feature>
<dbReference type="SMART" id="SM00360">
    <property type="entry name" value="RRM"/>
    <property type="match status" value="1"/>
</dbReference>
<dbReference type="InterPro" id="IPR039539">
    <property type="entry name" value="Ras_GTPase_bind_prot"/>
</dbReference>
<dbReference type="OrthoDB" id="339151at2759"/>
<feature type="compositionally biased region" description="Low complexity" evidence="3">
    <location>
        <begin position="553"/>
        <end position="574"/>
    </location>
</feature>
<dbReference type="InterPro" id="IPR002075">
    <property type="entry name" value="NTF2_dom"/>
</dbReference>
<dbReference type="PROSITE" id="PS50102">
    <property type="entry name" value="RRM"/>
    <property type="match status" value="1"/>
</dbReference>
<feature type="domain" description="NTF2" evidence="5">
    <location>
        <begin position="63"/>
        <end position="178"/>
    </location>
</feature>
<accession>A0A1V8TN79</accession>
<feature type="compositionally biased region" description="Low complexity" evidence="3">
    <location>
        <begin position="371"/>
        <end position="406"/>
    </location>
</feature>
<dbReference type="Pfam" id="PF02136">
    <property type="entry name" value="NTF2"/>
    <property type="match status" value="1"/>
</dbReference>
<dbReference type="CDD" id="cd00780">
    <property type="entry name" value="NTF2"/>
    <property type="match status" value="1"/>
</dbReference>
<evidence type="ECO:0000256" key="1">
    <source>
        <dbReference type="ARBA" id="ARBA00022884"/>
    </source>
</evidence>
<evidence type="ECO:0000313" key="7">
    <source>
        <dbReference type="Proteomes" id="UP000192596"/>
    </source>
</evidence>
<feature type="compositionally biased region" description="Low complexity" evidence="3">
    <location>
        <begin position="311"/>
        <end position="337"/>
    </location>
</feature>
<evidence type="ECO:0008006" key="8">
    <source>
        <dbReference type="Google" id="ProtNLM"/>
    </source>
</evidence>
<dbReference type="Pfam" id="PF00076">
    <property type="entry name" value="RRM_1"/>
    <property type="match status" value="1"/>
</dbReference>
<dbReference type="CDD" id="cd00590">
    <property type="entry name" value="RRM_SF"/>
    <property type="match status" value="1"/>
</dbReference>
<sequence>MATDVAPQSVNGNYGSHNGYHSNEPYNGTTYSATSQPFTPAPPASSASAASTSQSPEIGKDEVGWFFVEQYYTTLSREPEKLHLYYNKRSQYVSGNETDKVPVCVGQRAIHERIKELDFKNCKVRITNVDSQASDVNIVIQVIGEISNKSQPHRKFSQTFILATQTNGYFVLNDIFRYLIEEEEEEVAEGAEIAALADPASADSAVENGVTDSSISNVDIEPRAAATSSEPDAVESDPKTVDDDVADTATKAESAVEESAAPKVNGTSEKHVEEDVATDAIAAPATTADVEESTTADASITETAEPEKSAAPEPARAASPPQKAQAAAAAPVKPAVPKTWASLAASANRSAPASTPAAQSQPRPTPAAKQPSTSTSVAAASPAPVASPAPASNAATSAPAALAAQPDDSTATKSSDEWTAVSSTHNRQQSRAQVNGHQQQQQREPDNTPNSRGYIKNVTETIQHADLEAAMSKFGEFVQFDISRQRNCAFVDYKTPEAYQAAVAANPHIVNGEKLWMEQRRIREPGTPGYNPRGAFNHMRGGRGSFRGGERGGFAPRGRGAPGAPRGRGAPQAA</sequence>
<dbReference type="InterPro" id="IPR000504">
    <property type="entry name" value="RRM_dom"/>
</dbReference>
<dbReference type="InterPro" id="IPR035979">
    <property type="entry name" value="RBD_domain_sf"/>
</dbReference>
<evidence type="ECO:0000259" key="4">
    <source>
        <dbReference type="PROSITE" id="PS50102"/>
    </source>
</evidence>
<dbReference type="InterPro" id="IPR012677">
    <property type="entry name" value="Nucleotide-bd_a/b_plait_sf"/>
</dbReference>
<feature type="compositionally biased region" description="Polar residues" evidence="3">
    <location>
        <begin position="1"/>
        <end position="31"/>
    </location>
</feature>
<feature type="domain" description="RRM" evidence="4">
    <location>
        <begin position="451"/>
        <end position="523"/>
    </location>
</feature>
<dbReference type="GO" id="GO:0005829">
    <property type="term" value="C:cytosol"/>
    <property type="evidence" value="ECO:0007669"/>
    <property type="project" value="TreeGrafter"/>
</dbReference>
<dbReference type="GO" id="GO:0034517">
    <property type="term" value="P:ribophagy"/>
    <property type="evidence" value="ECO:0007669"/>
    <property type="project" value="TreeGrafter"/>
</dbReference>
<dbReference type="InterPro" id="IPR018222">
    <property type="entry name" value="Nuclear_transport_factor_2_euk"/>
</dbReference>
<dbReference type="FunCoup" id="A0A1V8TN79">
    <property type="interactions" value="371"/>
</dbReference>
<dbReference type="SUPFAM" id="SSF54427">
    <property type="entry name" value="NTF2-like"/>
    <property type="match status" value="1"/>
</dbReference>
<reference evidence="7" key="1">
    <citation type="submission" date="2017-03" db="EMBL/GenBank/DDBJ databases">
        <title>Genomes of endolithic fungi from Antarctica.</title>
        <authorList>
            <person name="Coleine C."/>
            <person name="Masonjones S."/>
            <person name="Stajich J.E."/>
        </authorList>
    </citation>
    <scope>NUCLEOTIDE SEQUENCE [LARGE SCALE GENOMIC DNA]</scope>
    <source>
        <strain evidence="7">CCFEE 5527</strain>
    </source>
</reference>
<name>A0A1V8TN79_9PEZI</name>
<evidence type="ECO:0000256" key="2">
    <source>
        <dbReference type="PROSITE-ProRule" id="PRU00176"/>
    </source>
</evidence>
<organism evidence="6 7">
    <name type="scientific">Cryoendolithus antarcticus</name>
    <dbReference type="NCBI Taxonomy" id="1507870"/>
    <lineage>
        <taxon>Eukaryota</taxon>
        <taxon>Fungi</taxon>
        <taxon>Dikarya</taxon>
        <taxon>Ascomycota</taxon>
        <taxon>Pezizomycotina</taxon>
        <taxon>Dothideomycetes</taxon>
        <taxon>Dothideomycetidae</taxon>
        <taxon>Cladosporiales</taxon>
        <taxon>Cladosporiaceae</taxon>
        <taxon>Cryoendolithus</taxon>
    </lineage>
</organism>
<evidence type="ECO:0000259" key="5">
    <source>
        <dbReference type="PROSITE" id="PS50177"/>
    </source>
</evidence>
<feature type="compositionally biased region" description="Low complexity" evidence="3">
    <location>
        <begin position="349"/>
        <end position="362"/>
    </location>
</feature>
<comment type="caution">
    <text evidence="6">The sequence shown here is derived from an EMBL/GenBank/DDBJ whole genome shotgun (WGS) entry which is preliminary data.</text>
</comment>
<dbReference type="GO" id="GO:0003729">
    <property type="term" value="F:mRNA binding"/>
    <property type="evidence" value="ECO:0007669"/>
    <property type="project" value="TreeGrafter"/>
</dbReference>
<dbReference type="PANTHER" id="PTHR10693:SF20">
    <property type="entry name" value="AT27578P"/>
    <property type="match status" value="1"/>
</dbReference>
<dbReference type="STRING" id="1507870.A0A1V8TN79"/>
<dbReference type="GO" id="GO:1990904">
    <property type="term" value="C:ribonucleoprotein complex"/>
    <property type="evidence" value="ECO:0007669"/>
    <property type="project" value="TreeGrafter"/>
</dbReference>
<evidence type="ECO:0000313" key="6">
    <source>
        <dbReference type="EMBL" id="OQO12820.1"/>
    </source>
</evidence>
<dbReference type="AlphaFoldDB" id="A0A1V8TN79"/>
<feature type="region of interest" description="Disordered" evidence="3">
    <location>
        <begin position="1"/>
        <end position="57"/>
    </location>
</feature>
<dbReference type="Gene3D" id="3.30.70.330">
    <property type="match status" value="1"/>
</dbReference>
<keyword evidence="1 2" id="KW-0694">RNA-binding</keyword>
<dbReference type="InterPro" id="IPR032710">
    <property type="entry name" value="NTF2-like_dom_sf"/>
</dbReference>
<dbReference type="SUPFAM" id="SSF54928">
    <property type="entry name" value="RNA-binding domain, RBD"/>
    <property type="match status" value="1"/>
</dbReference>